<dbReference type="InterPro" id="IPR029056">
    <property type="entry name" value="Ribokinase-like"/>
</dbReference>
<comment type="catalytic activity">
    <reaction evidence="6 8">
        <text>beta-D-fructose 1-phosphate + ATP = beta-D-fructose 1,6-bisphosphate + ADP + H(+)</text>
        <dbReference type="Rhea" id="RHEA:14213"/>
        <dbReference type="ChEBI" id="CHEBI:15378"/>
        <dbReference type="ChEBI" id="CHEBI:30616"/>
        <dbReference type="ChEBI" id="CHEBI:32966"/>
        <dbReference type="ChEBI" id="CHEBI:138881"/>
        <dbReference type="ChEBI" id="CHEBI:456216"/>
        <dbReference type="EC" id="2.7.1.56"/>
    </reaction>
</comment>
<evidence type="ECO:0000256" key="6">
    <source>
        <dbReference type="ARBA" id="ARBA00047745"/>
    </source>
</evidence>
<dbReference type="Pfam" id="PF00294">
    <property type="entry name" value="PfkB"/>
    <property type="match status" value="1"/>
</dbReference>
<evidence type="ECO:0000259" key="9">
    <source>
        <dbReference type="Pfam" id="PF00294"/>
    </source>
</evidence>
<evidence type="ECO:0000256" key="3">
    <source>
        <dbReference type="ARBA" id="ARBA00022741"/>
    </source>
</evidence>
<evidence type="ECO:0000256" key="7">
    <source>
        <dbReference type="PIRNR" id="PIRNR000535"/>
    </source>
</evidence>
<feature type="domain" description="Carbohydrate kinase PfkB" evidence="9">
    <location>
        <begin position="11"/>
        <end position="281"/>
    </location>
</feature>
<accession>A0ABS2N8J9</accession>
<dbReference type="InterPro" id="IPR022463">
    <property type="entry name" value="1-PFruKinase"/>
</dbReference>
<dbReference type="SUPFAM" id="SSF53613">
    <property type="entry name" value="Ribokinase-like"/>
    <property type="match status" value="1"/>
</dbReference>
<organism evidence="10 11">
    <name type="scientific">Rossellomorea pakistanensis</name>
    <dbReference type="NCBI Taxonomy" id="992288"/>
    <lineage>
        <taxon>Bacteria</taxon>
        <taxon>Bacillati</taxon>
        <taxon>Bacillota</taxon>
        <taxon>Bacilli</taxon>
        <taxon>Bacillales</taxon>
        <taxon>Bacillaceae</taxon>
        <taxon>Rossellomorea</taxon>
    </lineage>
</organism>
<keyword evidence="2 7" id="KW-0808">Transferase</keyword>
<keyword evidence="4 8" id="KW-0418">Kinase</keyword>
<dbReference type="PROSITE" id="PS00583">
    <property type="entry name" value="PFKB_KINASES_1"/>
    <property type="match status" value="1"/>
</dbReference>
<dbReference type="PIRSF" id="PIRSF000535">
    <property type="entry name" value="1PFK/6PFK/LacC"/>
    <property type="match status" value="1"/>
</dbReference>
<evidence type="ECO:0000256" key="5">
    <source>
        <dbReference type="ARBA" id="ARBA00022840"/>
    </source>
</evidence>
<comment type="pathway">
    <text evidence="7">Carbohydrate metabolism; D-tagatose 6-phosphate degradation; D-glyceraldehyde 3-phosphate and glycerone phosphate from D-tagatose 6-phosphate: step 1/2.</text>
</comment>
<comment type="similarity">
    <text evidence="7">Belongs to the carbohydrate kinase PfkB family. LacC subfamily.</text>
</comment>
<dbReference type="GO" id="GO:0008662">
    <property type="term" value="F:1-phosphofructokinase activity"/>
    <property type="evidence" value="ECO:0007669"/>
    <property type="project" value="UniProtKB-EC"/>
</dbReference>
<keyword evidence="11" id="KW-1185">Reference proteome</keyword>
<dbReference type="PANTHER" id="PTHR46566">
    <property type="entry name" value="1-PHOSPHOFRUCTOKINASE-RELATED"/>
    <property type="match status" value="1"/>
</dbReference>
<dbReference type="EMBL" id="JAFBDZ010000001">
    <property type="protein sequence ID" value="MBM7584174.1"/>
    <property type="molecule type" value="Genomic_DNA"/>
</dbReference>
<dbReference type="EC" id="2.7.1.144" evidence="7"/>
<reference evidence="10 11" key="1">
    <citation type="submission" date="2021-01" db="EMBL/GenBank/DDBJ databases">
        <title>Genomic Encyclopedia of Type Strains, Phase IV (KMG-IV): sequencing the most valuable type-strain genomes for metagenomic binning, comparative biology and taxonomic classification.</title>
        <authorList>
            <person name="Goeker M."/>
        </authorList>
    </citation>
    <scope>NUCLEOTIDE SEQUENCE [LARGE SCALE GENOMIC DNA]</scope>
    <source>
        <strain evidence="10 11">DSM 24834</strain>
    </source>
</reference>
<evidence type="ECO:0000256" key="8">
    <source>
        <dbReference type="RuleBase" id="RU369061"/>
    </source>
</evidence>
<dbReference type="PROSITE" id="PS00584">
    <property type="entry name" value="PFKB_KINASES_2"/>
    <property type="match status" value="1"/>
</dbReference>
<dbReference type="RefSeq" id="WP_205168358.1">
    <property type="nucleotide sequence ID" value="NZ_JAFBDZ010000001.1"/>
</dbReference>
<evidence type="ECO:0000256" key="1">
    <source>
        <dbReference type="ARBA" id="ARBA00005380"/>
    </source>
</evidence>
<evidence type="ECO:0000313" key="10">
    <source>
        <dbReference type="EMBL" id="MBM7584174.1"/>
    </source>
</evidence>
<keyword evidence="3 7" id="KW-0547">Nucleotide-binding</keyword>
<dbReference type="NCBIfam" id="TIGR03168">
    <property type="entry name" value="1-PFK"/>
    <property type="match status" value="1"/>
</dbReference>
<gene>
    <name evidence="10" type="ORF">JOC86_000711</name>
</gene>
<dbReference type="InterPro" id="IPR011611">
    <property type="entry name" value="PfkB_dom"/>
</dbReference>
<comment type="caution">
    <text evidence="10">The sequence shown here is derived from an EMBL/GenBank/DDBJ whole genome shotgun (WGS) entry which is preliminary data.</text>
</comment>
<proteinExistence type="inferred from homology"/>
<comment type="catalytic activity">
    <reaction evidence="7">
        <text>D-tagatofuranose 6-phosphate + ATP = D-tagatofuranose 1,6-bisphosphate + ADP + H(+)</text>
        <dbReference type="Rhea" id="RHEA:12420"/>
        <dbReference type="ChEBI" id="CHEBI:15378"/>
        <dbReference type="ChEBI" id="CHEBI:30616"/>
        <dbReference type="ChEBI" id="CHEBI:58694"/>
        <dbReference type="ChEBI" id="CHEBI:58695"/>
        <dbReference type="ChEBI" id="CHEBI:456216"/>
        <dbReference type="EC" id="2.7.1.144"/>
    </reaction>
</comment>
<dbReference type="PANTHER" id="PTHR46566:SF1">
    <property type="entry name" value="1-PHOSPHOFRUCTOKINASE"/>
    <property type="match status" value="1"/>
</dbReference>
<dbReference type="NCBIfam" id="TIGR03828">
    <property type="entry name" value="pfkB"/>
    <property type="match status" value="1"/>
</dbReference>
<keyword evidence="7" id="KW-0423">Lactose metabolism</keyword>
<evidence type="ECO:0000256" key="2">
    <source>
        <dbReference type="ARBA" id="ARBA00022679"/>
    </source>
</evidence>
<dbReference type="Gene3D" id="3.40.1190.20">
    <property type="match status" value="1"/>
</dbReference>
<protein>
    <recommendedName>
        <fullName evidence="7">Tagatose-6-phosphate kinase</fullName>
        <ecNumber evidence="7">2.7.1.144</ecNumber>
    </recommendedName>
</protein>
<keyword evidence="5 7" id="KW-0067">ATP-binding</keyword>
<evidence type="ECO:0000256" key="4">
    <source>
        <dbReference type="ARBA" id="ARBA00022777"/>
    </source>
</evidence>
<dbReference type="InterPro" id="IPR017583">
    <property type="entry name" value="Tagatose/fructose_Pkinase"/>
</dbReference>
<dbReference type="InterPro" id="IPR002173">
    <property type="entry name" value="Carboh/pur_kinase_PfkB_CS"/>
</dbReference>
<name>A0ABS2N8J9_9BACI</name>
<dbReference type="Proteomes" id="UP001646157">
    <property type="component" value="Unassembled WGS sequence"/>
</dbReference>
<evidence type="ECO:0000313" key="11">
    <source>
        <dbReference type="Proteomes" id="UP001646157"/>
    </source>
</evidence>
<comment type="function">
    <text evidence="8">Catalyzes the ATP-dependent phosphorylation of fructose-l-phosphate to fructose-l,6-bisphosphate.</text>
</comment>
<comment type="similarity">
    <text evidence="1">Belongs to the carbohydrate kinase pfkB family.</text>
</comment>
<sequence>MIYTLTLNPSVDYIAKVDGFEEGKLNRTKEETFLPGGKGINVSRVLTRLGVANKALGFAGGFTGDFIRSFLNDEGVLNHFISVPTPSRINLKLKSQKETELNGNGPIIPNEHLQELFVQIQELNNRDTLILAGSIPKSVPSTTYKDIAELCQSRDVRFVIDAEKGLLSSVLANHPYLVKPNHHELGEIYGTNIESVKDAIHYGRLMLKDGAVNVMVSMGEQGAVFLNKDHTLVAKVPNRAVKSTVGAGDSTVAGFMASIDKNHSMKHAFQFAVASGSATAFSLDLCTRQKIVEIYDEIRIETGEGQ</sequence>
<dbReference type="CDD" id="cd01164">
    <property type="entry name" value="FruK_PfkB_like"/>
    <property type="match status" value="1"/>
</dbReference>